<dbReference type="VEuPathDB" id="FungiDB:MYCTH_2294406"/>
<dbReference type="OrthoDB" id="10683539at2759"/>
<evidence type="ECO:0000256" key="1">
    <source>
        <dbReference type="SAM" id="MobiDB-lite"/>
    </source>
</evidence>
<feature type="compositionally biased region" description="Acidic residues" evidence="1">
    <location>
        <begin position="170"/>
        <end position="184"/>
    </location>
</feature>
<sequence>MPPNAPGKLTVGVAIGSTSVSVSELAEPGRGASDVTEEVAELSELGRGASVVVDEEAAELSELGRGASVVVDEEAAELSEPGRGASDVTEEEAAELSELGRGASVVVDEEAAELSELGRGASVVVDEEAAELSELGRGASDVDDATAEPSDTGAPATGTLVLAELVWETWEEDESASEVEDVEASEGLGGGTCPDSVVVPPCVGSDAREEDEIELASAALEGAAGGFPTELVIRAPSGTGITVTPTPPLATTEDGAPPVPDTPSTAPLA</sequence>
<dbReference type="KEGG" id="mtm:MYCTH_2294406"/>
<feature type="region of interest" description="Disordered" evidence="1">
    <location>
        <begin position="74"/>
        <end position="104"/>
    </location>
</feature>
<feature type="region of interest" description="Disordered" evidence="1">
    <location>
        <begin position="237"/>
        <end position="269"/>
    </location>
</feature>
<name>G2Q196_THET4</name>
<evidence type="ECO:0000313" key="3">
    <source>
        <dbReference type="Proteomes" id="UP000007322"/>
    </source>
</evidence>
<gene>
    <name evidence="2" type="ORF">MYCTH_2294406</name>
</gene>
<reference evidence="2 3" key="1">
    <citation type="journal article" date="2011" name="Nat. Biotechnol.">
        <title>Comparative genomic analysis of the thermophilic biomass-degrading fungi Myceliophthora thermophila and Thielavia terrestris.</title>
        <authorList>
            <person name="Berka R.M."/>
            <person name="Grigoriev I.V."/>
            <person name="Otillar R."/>
            <person name="Salamov A."/>
            <person name="Grimwood J."/>
            <person name="Reid I."/>
            <person name="Ishmael N."/>
            <person name="John T."/>
            <person name="Darmond C."/>
            <person name="Moisan M.-C."/>
            <person name="Henrissat B."/>
            <person name="Coutinho P.M."/>
            <person name="Lombard V."/>
            <person name="Natvig D.O."/>
            <person name="Lindquist E."/>
            <person name="Schmutz J."/>
            <person name="Lucas S."/>
            <person name="Harris P."/>
            <person name="Powlowski J."/>
            <person name="Bellemare A."/>
            <person name="Taylor D."/>
            <person name="Butler G."/>
            <person name="de Vries R.P."/>
            <person name="Allijn I.E."/>
            <person name="van den Brink J."/>
            <person name="Ushinsky S."/>
            <person name="Storms R."/>
            <person name="Powell A.J."/>
            <person name="Paulsen I.T."/>
            <person name="Elbourne L.D.H."/>
            <person name="Baker S.E."/>
            <person name="Magnuson J."/>
            <person name="LaBoissiere S."/>
            <person name="Clutterbuck A.J."/>
            <person name="Martinez D."/>
            <person name="Wogulis M."/>
            <person name="de Leon A.L."/>
            <person name="Rey M.W."/>
            <person name="Tsang A."/>
        </authorList>
    </citation>
    <scope>NUCLEOTIDE SEQUENCE [LARGE SCALE GENOMIC DNA]</scope>
    <source>
        <strain evidence="3">ATCC 42464 / BCRC 31852 / DSM 1799</strain>
    </source>
</reference>
<proteinExistence type="predicted"/>
<protein>
    <submittedName>
        <fullName evidence="2">Uncharacterized protein</fullName>
    </submittedName>
</protein>
<dbReference type="RefSeq" id="XP_003658533.1">
    <property type="nucleotide sequence ID" value="XM_003658485.1"/>
</dbReference>
<evidence type="ECO:0000313" key="2">
    <source>
        <dbReference type="EMBL" id="AEO53288.1"/>
    </source>
</evidence>
<dbReference type="Proteomes" id="UP000007322">
    <property type="component" value="Chromosome 1"/>
</dbReference>
<feature type="region of interest" description="Disordered" evidence="1">
    <location>
        <begin position="130"/>
        <end position="155"/>
    </location>
</feature>
<feature type="region of interest" description="Disordered" evidence="1">
    <location>
        <begin position="170"/>
        <end position="203"/>
    </location>
</feature>
<keyword evidence="3" id="KW-1185">Reference proteome</keyword>
<dbReference type="InParanoid" id="G2Q196"/>
<dbReference type="EMBL" id="CP003002">
    <property type="protein sequence ID" value="AEO53288.1"/>
    <property type="molecule type" value="Genomic_DNA"/>
</dbReference>
<organism evidence="2 3">
    <name type="scientific">Thermothelomyces thermophilus (strain ATCC 42464 / BCRC 31852 / DSM 1799)</name>
    <name type="common">Sporotrichum thermophile</name>
    <dbReference type="NCBI Taxonomy" id="573729"/>
    <lineage>
        <taxon>Eukaryota</taxon>
        <taxon>Fungi</taxon>
        <taxon>Dikarya</taxon>
        <taxon>Ascomycota</taxon>
        <taxon>Pezizomycotina</taxon>
        <taxon>Sordariomycetes</taxon>
        <taxon>Sordariomycetidae</taxon>
        <taxon>Sordariales</taxon>
        <taxon>Chaetomiaceae</taxon>
        <taxon>Thermothelomyces</taxon>
    </lineage>
</organism>
<accession>G2Q196</accession>
<dbReference type="GeneID" id="11508045"/>
<dbReference type="AlphaFoldDB" id="G2Q196"/>
<dbReference type="HOGENOM" id="CLU_1035054_0_0_1"/>